<dbReference type="GO" id="GO:0042742">
    <property type="term" value="P:defense response to bacterium"/>
    <property type="evidence" value="ECO:0007669"/>
    <property type="project" value="UniProtKB-KW"/>
</dbReference>
<keyword evidence="6" id="KW-1185">Reference proteome</keyword>
<keyword evidence="2" id="KW-0081">Bacteriolytic enzyme</keyword>
<dbReference type="PANTHER" id="PTHR37406">
    <property type="entry name" value="T4-TYPE LYSOZYME 1-RELATED"/>
    <property type="match status" value="1"/>
</dbReference>
<keyword evidence="1" id="KW-0929">Antimicrobial</keyword>
<evidence type="ECO:0000256" key="4">
    <source>
        <dbReference type="SAM" id="SignalP"/>
    </source>
</evidence>
<feature type="chain" id="PRO_5042011858" description="Lysozyme" evidence="4">
    <location>
        <begin position="24"/>
        <end position="537"/>
    </location>
</feature>
<comment type="caution">
    <text evidence="5">The sequence shown here is derived from an EMBL/GenBank/DDBJ whole genome shotgun (WGS) entry which is preliminary data.</text>
</comment>
<evidence type="ECO:0000256" key="1">
    <source>
        <dbReference type="ARBA" id="ARBA00022529"/>
    </source>
</evidence>
<sequence length="537" mass="59380">MLNKNRVPVRFFIFVLCVPFVKAQRLIVPVNENSFDTTTNPLLTASSTLDQSDRTTLATSRGFEKLINGTQFAINQNSLDTTANPLVTASSTPVQTDRKTLATSTGFYKLINGTQFAINQNSFDTTANPLVTASSAPVQTDRMTLATSRSFDNLTNGTQFAINQNSFETNASPRETNSIVYFPKDRNTFATSTSFDKPATYMTISRNQSSFKTTLSPETKNSATPVPIDIKKFPASRNSAKLTDIPFAMNQFSFETSTSPGIKTSDIPVPTERNTFQPPGIFTKLTTDIQFAMKQSSFEITTSSGIKSTATPGSSDRNIFNTSKSLVKPKPDASLANAQATFETTINPKVKANTATPVSTLQCITNRIASKLPAKEPCEIIDKAFSDRLRQELLADKGYIQEIYLDQNGDHHFGISHKITRKDPEFRLPVGINVSPVRIEESYQNDVKDAFKSCCSLFNDFKNLPDDVQLIILNMRFTLGHTGMAGFASFRQAVNSGDFNKAANEMERSIWYKQVPLSAKRLVDRMRAVAEKYVGCQ</sequence>
<reference evidence="5" key="1">
    <citation type="journal article" date="2021" name="Genome Biol. Evol.">
        <title>A High-Quality Reference Genome for a Parasitic Bivalve with Doubly Uniparental Inheritance (Bivalvia: Unionida).</title>
        <authorList>
            <person name="Smith C.H."/>
        </authorList>
    </citation>
    <scope>NUCLEOTIDE SEQUENCE</scope>
    <source>
        <strain evidence="5">CHS0354</strain>
    </source>
</reference>
<dbReference type="InterPro" id="IPR023346">
    <property type="entry name" value="Lysozyme-like_dom_sf"/>
</dbReference>
<gene>
    <name evidence="5" type="ORF">CHS0354_003688</name>
</gene>
<proteinExistence type="predicted"/>
<dbReference type="InterPro" id="IPR052619">
    <property type="entry name" value="Phage_lysozyme-like"/>
</dbReference>
<evidence type="ECO:0000313" key="6">
    <source>
        <dbReference type="Proteomes" id="UP001195483"/>
    </source>
</evidence>
<evidence type="ECO:0008006" key="7">
    <source>
        <dbReference type="Google" id="ProtNLM"/>
    </source>
</evidence>
<reference evidence="5" key="2">
    <citation type="journal article" date="2021" name="Genome Biol. Evol.">
        <title>Developing a high-quality reference genome for a parasitic bivalve with doubly uniparental inheritance (Bivalvia: Unionida).</title>
        <authorList>
            <person name="Smith C.H."/>
        </authorList>
    </citation>
    <scope>NUCLEOTIDE SEQUENCE</scope>
    <source>
        <strain evidence="5">CHS0354</strain>
        <tissue evidence="5">Mantle</tissue>
    </source>
</reference>
<dbReference type="GO" id="GO:0003796">
    <property type="term" value="F:lysozyme activity"/>
    <property type="evidence" value="ECO:0007669"/>
    <property type="project" value="InterPro"/>
</dbReference>
<evidence type="ECO:0000313" key="5">
    <source>
        <dbReference type="EMBL" id="KAK3597190.1"/>
    </source>
</evidence>
<evidence type="ECO:0000256" key="2">
    <source>
        <dbReference type="ARBA" id="ARBA00022638"/>
    </source>
</evidence>
<dbReference type="EMBL" id="JAEAOA010000290">
    <property type="protein sequence ID" value="KAK3597190.1"/>
    <property type="molecule type" value="Genomic_DNA"/>
</dbReference>
<dbReference type="InterPro" id="IPR023347">
    <property type="entry name" value="Lysozyme_dom_sf"/>
</dbReference>
<dbReference type="GO" id="GO:0031640">
    <property type="term" value="P:killing of cells of another organism"/>
    <property type="evidence" value="ECO:0007669"/>
    <property type="project" value="UniProtKB-KW"/>
</dbReference>
<accession>A0AAE0ST49</accession>
<dbReference type="SUPFAM" id="SSF53955">
    <property type="entry name" value="Lysozyme-like"/>
    <property type="match status" value="1"/>
</dbReference>
<name>A0AAE0ST49_9BIVA</name>
<reference evidence="5" key="3">
    <citation type="submission" date="2023-05" db="EMBL/GenBank/DDBJ databases">
        <authorList>
            <person name="Smith C.H."/>
        </authorList>
    </citation>
    <scope>NUCLEOTIDE SEQUENCE</scope>
    <source>
        <strain evidence="5">CHS0354</strain>
        <tissue evidence="5">Mantle</tissue>
    </source>
</reference>
<dbReference type="Proteomes" id="UP001195483">
    <property type="component" value="Unassembled WGS sequence"/>
</dbReference>
<dbReference type="Gene3D" id="1.10.530.40">
    <property type="match status" value="1"/>
</dbReference>
<keyword evidence="4" id="KW-0732">Signal</keyword>
<evidence type="ECO:0000256" key="3">
    <source>
        <dbReference type="SAM" id="MobiDB-lite"/>
    </source>
</evidence>
<feature type="signal peptide" evidence="4">
    <location>
        <begin position="1"/>
        <end position="23"/>
    </location>
</feature>
<feature type="region of interest" description="Disordered" evidence="3">
    <location>
        <begin position="259"/>
        <end position="280"/>
    </location>
</feature>
<protein>
    <recommendedName>
        <fullName evidence="7">Lysozyme</fullName>
    </recommendedName>
</protein>
<dbReference type="PANTHER" id="PTHR37406:SF1">
    <property type="entry name" value="T4-TYPE LYSOZYME 1-RELATED"/>
    <property type="match status" value="1"/>
</dbReference>
<dbReference type="AlphaFoldDB" id="A0AAE0ST49"/>
<organism evidence="5 6">
    <name type="scientific">Potamilus streckersoni</name>
    <dbReference type="NCBI Taxonomy" id="2493646"/>
    <lineage>
        <taxon>Eukaryota</taxon>
        <taxon>Metazoa</taxon>
        <taxon>Spiralia</taxon>
        <taxon>Lophotrochozoa</taxon>
        <taxon>Mollusca</taxon>
        <taxon>Bivalvia</taxon>
        <taxon>Autobranchia</taxon>
        <taxon>Heteroconchia</taxon>
        <taxon>Palaeoheterodonta</taxon>
        <taxon>Unionida</taxon>
        <taxon>Unionoidea</taxon>
        <taxon>Unionidae</taxon>
        <taxon>Ambleminae</taxon>
        <taxon>Lampsilini</taxon>
        <taxon>Potamilus</taxon>
    </lineage>
</organism>